<dbReference type="OrthoDB" id="2004745at2"/>
<sequence>MEVTKIKKVFQAFHFEVKVQSTTLSLPIIFQKRYEYATLNIMEKSFLLIKEKRSGSLENFVKQAQAIEKQVNKDIILVFSQLSDTNKKKLMQIGVPYLDFQENAYIPQLGFLFSSSKNLPSLNQLLTSTEQRVLIALLLHSSSTVIDMEKISQVTNLAIPSLYRTFKVLKNRGWLTNKHQSYQFLKPKENIFQEAIPFLKNPVKEVTIISDDDYQKFRREVTFKTSYLKALSYLGMLSHTKQRGNYALSKKEYKTIEKELEKNVFEGHRIEIWVYEPIPFEYEQTVWSIWHQENNEMMVDPISLYLTLKDDDDPRIEEEIEILNQKIIDYLGGNNAS</sequence>
<evidence type="ECO:0000313" key="2">
    <source>
        <dbReference type="EMBL" id="SUM57913.1"/>
    </source>
</evidence>
<dbReference type="EMBL" id="UHDT01000001">
    <property type="protein sequence ID" value="SUM57913.1"/>
    <property type="molecule type" value="Genomic_DNA"/>
</dbReference>
<keyword evidence="3" id="KW-1185">Reference proteome</keyword>
<accession>A0A0D6XPA5</accession>
<organism evidence="2 4">
    <name type="scientific">Staphylococcus microti</name>
    <dbReference type="NCBI Taxonomy" id="569857"/>
    <lineage>
        <taxon>Bacteria</taxon>
        <taxon>Bacillati</taxon>
        <taxon>Bacillota</taxon>
        <taxon>Bacilli</taxon>
        <taxon>Bacillales</taxon>
        <taxon>Staphylococcaceae</taxon>
        <taxon>Staphylococcus</taxon>
    </lineage>
</organism>
<dbReference type="EMBL" id="JXWY01000042">
    <property type="protein sequence ID" value="KIX90457.1"/>
    <property type="molecule type" value="Genomic_DNA"/>
</dbReference>
<evidence type="ECO:0000313" key="1">
    <source>
        <dbReference type="EMBL" id="KIX90457.1"/>
    </source>
</evidence>
<protein>
    <recommendedName>
        <fullName evidence="5">Transcriptional regulator</fullName>
    </recommendedName>
</protein>
<name>A0A0D6XPA5_9STAP</name>
<dbReference type="Proteomes" id="UP000254100">
    <property type="component" value="Unassembled WGS sequence"/>
</dbReference>
<evidence type="ECO:0008006" key="5">
    <source>
        <dbReference type="Google" id="ProtNLM"/>
    </source>
</evidence>
<evidence type="ECO:0000313" key="4">
    <source>
        <dbReference type="Proteomes" id="UP000254100"/>
    </source>
</evidence>
<dbReference type="RefSeq" id="WP_044360612.1">
    <property type="nucleotide sequence ID" value="NZ_JXWY01000042.1"/>
</dbReference>
<reference evidence="2 4" key="2">
    <citation type="submission" date="2018-06" db="EMBL/GenBank/DDBJ databases">
        <authorList>
            <consortium name="Pathogen Informatics"/>
            <person name="Doyle S."/>
        </authorList>
    </citation>
    <scope>NUCLEOTIDE SEQUENCE [LARGE SCALE GENOMIC DNA]</scope>
    <source>
        <strain evidence="2 4">NCTC13832</strain>
    </source>
</reference>
<reference evidence="1 3" key="1">
    <citation type="submission" date="2015-01" db="EMBL/GenBank/DDBJ databases">
        <authorList>
            <person name="Guo J."/>
        </authorList>
    </citation>
    <scope>NUCLEOTIDE SEQUENCE [LARGE SCALE GENOMIC DNA]</scope>
    <source>
        <strain evidence="1 3">DSM 22147</strain>
    </source>
</reference>
<dbReference type="AlphaFoldDB" id="A0A0D6XPA5"/>
<gene>
    <name evidence="2" type="ORF">NCTC13832_01643</name>
    <name evidence="1" type="ORF">TP70_07115</name>
</gene>
<dbReference type="STRING" id="569857.TP70_07115"/>
<proteinExistence type="predicted"/>
<dbReference type="Proteomes" id="UP000032366">
    <property type="component" value="Unassembled WGS sequence"/>
</dbReference>
<evidence type="ECO:0000313" key="3">
    <source>
        <dbReference type="Proteomes" id="UP000032366"/>
    </source>
</evidence>